<accession>M3I0Z5</accession>
<dbReference type="EMBL" id="AOTD01000186">
    <property type="protein sequence ID" value="EMG30289.1"/>
    <property type="molecule type" value="Genomic_DNA"/>
</dbReference>
<proteinExistence type="predicted"/>
<name>M3I0Z5_9BACT</name>
<dbReference type="Proteomes" id="UP000011782">
    <property type="component" value="Unassembled WGS sequence"/>
</dbReference>
<gene>
    <name evidence="1" type="ORF">H740_07294</name>
</gene>
<reference evidence="1 2" key="1">
    <citation type="submission" date="2013-02" db="EMBL/GenBank/DDBJ databases">
        <title>Co-occurrence of anaerobic bacteria in colorectal carcinomas.</title>
        <authorList>
            <person name="Holt R.A."/>
            <person name="Warren R.L."/>
            <person name="Allen-Vercoe E."/>
            <person name="Pleasance S."/>
            <person name="Freeman D.J."/>
            <person name="Watson P."/>
            <person name="Moore R."/>
            <person name="Cochrane K."/>
        </authorList>
    </citation>
    <scope>NUCLEOTIDE SEQUENCE [LARGE SCALE GENOMIC DNA]</scope>
    <source>
        <strain evidence="1 2">CC57C</strain>
    </source>
</reference>
<sequence length="60" mass="6853">MVVKFSQIFCDLVWRLKSRAVKFERSLAVLAKIPPFSPQKFTPLASLSPPKSWVNLSKFS</sequence>
<dbReference type="STRING" id="1073353.H740_07294"/>
<protein>
    <submittedName>
        <fullName evidence="1">Uncharacterized protein</fullName>
    </submittedName>
</protein>
<dbReference type="AlphaFoldDB" id="M3I0Z5"/>
<evidence type="ECO:0000313" key="1">
    <source>
        <dbReference type="EMBL" id="EMG30289.1"/>
    </source>
</evidence>
<evidence type="ECO:0000313" key="2">
    <source>
        <dbReference type="Proteomes" id="UP000011782"/>
    </source>
</evidence>
<comment type="caution">
    <text evidence="1">The sequence shown here is derived from an EMBL/GenBank/DDBJ whole genome shotgun (WGS) entry which is preliminary data.</text>
</comment>
<organism evidence="1 2">
    <name type="scientific">Campylobacter showae CC57C</name>
    <dbReference type="NCBI Taxonomy" id="1073353"/>
    <lineage>
        <taxon>Bacteria</taxon>
        <taxon>Pseudomonadati</taxon>
        <taxon>Campylobacterota</taxon>
        <taxon>Epsilonproteobacteria</taxon>
        <taxon>Campylobacterales</taxon>
        <taxon>Campylobacteraceae</taxon>
        <taxon>Campylobacter</taxon>
    </lineage>
</organism>